<dbReference type="SUPFAM" id="SSF103473">
    <property type="entry name" value="MFS general substrate transporter"/>
    <property type="match status" value="1"/>
</dbReference>
<evidence type="ECO:0000313" key="3">
    <source>
        <dbReference type="EMBL" id="MBE7942208.1"/>
    </source>
</evidence>
<evidence type="ECO:0000256" key="2">
    <source>
        <dbReference type="SAM" id="Phobius"/>
    </source>
</evidence>
<dbReference type="PANTHER" id="PTHR11328">
    <property type="entry name" value="MAJOR FACILITATOR SUPERFAMILY DOMAIN-CONTAINING PROTEIN"/>
    <property type="match status" value="1"/>
</dbReference>
<organism evidence="3 4">
    <name type="scientific">Ramlibacter aquaticus</name>
    <dbReference type="NCBI Taxonomy" id="2780094"/>
    <lineage>
        <taxon>Bacteria</taxon>
        <taxon>Pseudomonadati</taxon>
        <taxon>Pseudomonadota</taxon>
        <taxon>Betaproteobacteria</taxon>
        <taxon>Burkholderiales</taxon>
        <taxon>Comamonadaceae</taxon>
        <taxon>Ramlibacter</taxon>
    </lineage>
</organism>
<dbReference type="EMBL" id="JADDOJ010000084">
    <property type="protein sequence ID" value="MBE7942208.1"/>
    <property type="molecule type" value="Genomic_DNA"/>
</dbReference>
<dbReference type="Gene3D" id="1.20.1250.20">
    <property type="entry name" value="MFS general substrate transporter like domains"/>
    <property type="match status" value="1"/>
</dbReference>
<keyword evidence="2" id="KW-0472">Membrane</keyword>
<feature type="transmembrane region" description="Helical" evidence="2">
    <location>
        <begin position="37"/>
        <end position="56"/>
    </location>
</feature>
<dbReference type="Pfam" id="PF13347">
    <property type="entry name" value="MFS_2"/>
    <property type="match status" value="1"/>
</dbReference>
<reference evidence="3 4" key="1">
    <citation type="submission" date="2020-10" db="EMBL/GenBank/DDBJ databases">
        <title>Draft genome of Ramlibacter aquaticus LMG 30558.</title>
        <authorList>
            <person name="Props R."/>
        </authorList>
    </citation>
    <scope>NUCLEOTIDE SEQUENCE [LARGE SCALE GENOMIC DNA]</scope>
    <source>
        <strain evidence="3 4">LMG 30558</strain>
    </source>
</reference>
<feature type="transmembrane region" description="Helical" evidence="2">
    <location>
        <begin position="337"/>
        <end position="364"/>
    </location>
</feature>
<dbReference type="RefSeq" id="WP_193781762.1">
    <property type="nucleotide sequence ID" value="NZ_JADDOJ010000084.1"/>
</dbReference>
<dbReference type="PANTHER" id="PTHR11328:SF24">
    <property type="entry name" value="MAJOR FACILITATOR SUPERFAMILY (MFS) PROFILE DOMAIN-CONTAINING PROTEIN"/>
    <property type="match status" value="1"/>
</dbReference>
<feature type="transmembrane region" description="Helical" evidence="2">
    <location>
        <begin position="133"/>
        <end position="153"/>
    </location>
</feature>
<keyword evidence="4" id="KW-1185">Reference proteome</keyword>
<feature type="transmembrane region" description="Helical" evidence="2">
    <location>
        <begin position="248"/>
        <end position="270"/>
    </location>
</feature>
<name>A0ABR9SIM8_9BURK</name>
<sequence length="447" mass="45186">MSAPDDGAGAAGPVHFAPAVPGAASARPAPAAPGLRWAGYGLLALPLAFAALPLYVSLPAWYAQQYGVPLAALGGLLLAARMADAVIDPWIGQALDRLFARSLRGVIALALVAAFALAGGFALLFMPPVRGTAALLAWAGMALAITYFAWSALTVLHQAWGAMLGGDAAQRAAIAGWREGLGLAGVLLAAVLPSFAGWATTSAVLAVLALGGVAALAASPRPRATRAAATGHAGSWRLPFAQPAFRRLLAVFLFNGIASAVPATLLLFFVRDRLQAPPALEPAFLGTYFLVGAASVPLWLRGVRRFGLGPCWLAGMLLAVLAFGGAALLGAGDGMAFLAVCAASGLALGADLPLPGALLAGVIARAGHSGRHEGAYVGWWNFATKLNLALAAGLALPLLSLAGYAPGSRDPAALDALTLAYCALPCGLKLCAAALLARALRKPEGLQ</sequence>
<feature type="transmembrane region" description="Helical" evidence="2">
    <location>
        <begin position="417"/>
        <end position="437"/>
    </location>
</feature>
<gene>
    <name evidence="3" type="ORF">IM725_16665</name>
</gene>
<accession>A0ABR9SIM8</accession>
<evidence type="ECO:0000256" key="1">
    <source>
        <dbReference type="ARBA" id="ARBA00009617"/>
    </source>
</evidence>
<feature type="transmembrane region" description="Helical" evidence="2">
    <location>
        <begin position="282"/>
        <end position="300"/>
    </location>
</feature>
<feature type="transmembrane region" description="Helical" evidence="2">
    <location>
        <begin position="385"/>
        <end position="405"/>
    </location>
</feature>
<dbReference type="Proteomes" id="UP000715965">
    <property type="component" value="Unassembled WGS sequence"/>
</dbReference>
<keyword evidence="2" id="KW-0812">Transmembrane</keyword>
<proteinExistence type="inferred from homology"/>
<dbReference type="InterPro" id="IPR039672">
    <property type="entry name" value="MFS_2"/>
</dbReference>
<comment type="similarity">
    <text evidence="1">Belongs to the sodium:galactoside symporter (TC 2.A.2) family.</text>
</comment>
<keyword evidence="2" id="KW-1133">Transmembrane helix</keyword>
<feature type="transmembrane region" description="Helical" evidence="2">
    <location>
        <begin position="68"/>
        <end position="87"/>
    </location>
</feature>
<dbReference type="InterPro" id="IPR036259">
    <property type="entry name" value="MFS_trans_sf"/>
</dbReference>
<protein>
    <submittedName>
        <fullName evidence="3">MFS transporter</fullName>
    </submittedName>
</protein>
<feature type="transmembrane region" description="Helical" evidence="2">
    <location>
        <begin position="195"/>
        <end position="218"/>
    </location>
</feature>
<comment type="caution">
    <text evidence="3">The sequence shown here is derived from an EMBL/GenBank/DDBJ whole genome shotgun (WGS) entry which is preliminary data.</text>
</comment>
<evidence type="ECO:0000313" key="4">
    <source>
        <dbReference type="Proteomes" id="UP000715965"/>
    </source>
</evidence>
<feature type="transmembrane region" description="Helical" evidence="2">
    <location>
        <begin position="107"/>
        <end position="126"/>
    </location>
</feature>
<feature type="transmembrane region" description="Helical" evidence="2">
    <location>
        <begin position="312"/>
        <end position="331"/>
    </location>
</feature>